<comment type="caution">
    <text evidence="1">The sequence shown here is derived from an EMBL/GenBank/DDBJ whole genome shotgun (WGS) entry which is preliminary data.</text>
</comment>
<evidence type="ECO:0000313" key="1">
    <source>
        <dbReference type="EMBL" id="MCP2164602.1"/>
    </source>
</evidence>
<accession>A0AAE3KF56</accession>
<dbReference type="EMBL" id="JAMTCK010000003">
    <property type="protein sequence ID" value="MCP2164602.1"/>
    <property type="molecule type" value="Genomic_DNA"/>
</dbReference>
<organism evidence="1 2">
    <name type="scientific">Goodfellowiella coeruleoviolacea</name>
    <dbReference type="NCBI Taxonomy" id="334858"/>
    <lineage>
        <taxon>Bacteria</taxon>
        <taxon>Bacillati</taxon>
        <taxon>Actinomycetota</taxon>
        <taxon>Actinomycetes</taxon>
        <taxon>Pseudonocardiales</taxon>
        <taxon>Pseudonocardiaceae</taxon>
        <taxon>Goodfellowiella</taxon>
    </lineage>
</organism>
<dbReference type="AlphaFoldDB" id="A0AAE3KF56"/>
<name>A0AAE3KF56_9PSEU</name>
<proteinExistence type="predicted"/>
<keyword evidence="2" id="KW-1185">Reference proteome</keyword>
<dbReference type="RefSeq" id="WP_253768419.1">
    <property type="nucleotide sequence ID" value="NZ_JAMTCK010000003.1"/>
</dbReference>
<reference evidence="1" key="1">
    <citation type="submission" date="2022-06" db="EMBL/GenBank/DDBJ databases">
        <title>Genomic Encyclopedia of Archaeal and Bacterial Type Strains, Phase II (KMG-II): from individual species to whole genera.</title>
        <authorList>
            <person name="Goeker M."/>
        </authorList>
    </citation>
    <scope>NUCLEOTIDE SEQUENCE</scope>
    <source>
        <strain evidence="1">DSM 43935</strain>
    </source>
</reference>
<evidence type="ECO:0000313" key="2">
    <source>
        <dbReference type="Proteomes" id="UP001206128"/>
    </source>
</evidence>
<sequence>MEETEAACHELLFRLAGRLSDVQLWRFRDWLSVGSFVMLARVLPRALLHDRVALTEREHALLEHALLPHGADQGLVSSVVGVDELPDTDYTFSSESPDRVSMGDSASVVLGAALRGRPEVGEVRVCWRFGRTRDASARRVVLVNAYSGIARLTGELQGMLRALGEHEPCAEVIPPGIELPPYHRAALAASELVCVGAANTEGHPVPG</sequence>
<protein>
    <submittedName>
        <fullName evidence="1">Uncharacterized protein</fullName>
    </submittedName>
</protein>
<gene>
    <name evidence="1" type="ORF">LX83_001442</name>
</gene>
<dbReference type="Proteomes" id="UP001206128">
    <property type="component" value="Unassembled WGS sequence"/>
</dbReference>